<evidence type="ECO:0000256" key="3">
    <source>
        <dbReference type="ARBA" id="ARBA00022448"/>
    </source>
</evidence>
<feature type="transmembrane region" description="Helical" evidence="9">
    <location>
        <begin position="141"/>
        <end position="160"/>
    </location>
</feature>
<evidence type="ECO:0000259" key="11">
    <source>
        <dbReference type="Pfam" id="PF02254"/>
    </source>
</evidence>
<evidence type="ECO:0000256" key="7">
    <source>
        <dbReference type="ARBA" id="ARBA00023065"/>
    </source>
</evidence>
<evidence type="ECO:0000256" key="6">
    <source>
        <dbReference type="ARBA" id="ARBA00022989"/>
    </source>
</evidence>
<keyword evidence="6 9" id="KW-1133">Transmembrane helix</keyword>
<dbReference type="InterPro" id="IPR038770">
    <property type="entry name" value="Na+/solute_symporter_sf"/>
</dbReference>
<dbReference type="Gene3D" id="1.20.1530.20">
    <property type="match status" value="1"/>
</dbReference>
<feature type="transmembrane region" description="Helical" evidence="9">
    <location>
        <begin position="307"/>
        <end position="327"/>
    </location>
</feature>
<feature type="transmembrane region" description="Helical" evidence="9">
    <location>
        <begin position="333"/>
        <end position="353"/>
    </location>
</feature>
<name>A0ABZ0I201_9GAMM</name>
<accession>A0ABZ0I201</accession>
<evidence type="ECO:0000256" key="5">
    <source>
        <dbReference type="ARBA" id="ARBA00022692"/>
    </source>
</evidence>
<reference evidence="12 13" key="1">
    <citation type="submission" date="2023-10" db="EMBL/GenBank/DDBJ databases">
        <title>Two novel species belonging to the OM43/NOR5 clade.</title>
        <authorList>
            <person name="Park M."/>
        </authorList>
    </citation>
    <scope>NUCLEOTIDE SEQUENCE [LARGE SCALE GENOMIC DNA]</scope>
    <source>
        <strain evidence="12 13">IMCC43200</strain>
    </source>
</reference>
<evidence type="ECO:0000256" key="1">
    <source>
        <dbReference type="ARBA" id="ARBA00004141"/>
    </source>
</evidence>
<feature type="transmembrane region" description="Helical" evidence="9">
    <location>
        <begin position="191"/>
        <end position="209"/>
    </location>
</feature>
<dbReference type="Proteomes" id="UP001626537">
    <property type="component" value="Chromosome"/>
</dbReference>
<dbReference type="PANTHER" id="PTHR42751">
    <property type="entry name" value="SODIUM/HYDROGEN EXCHANGER FAMILY/TRKA DOMAIN PROTEIN"/>
    <property type="match status" value="1"/>
</dbReference>
<keyword evidence="7" id="KW-0406">Ion transport</keyword>
<protein>
    <submittedName>
        <fullName evidence="12">Cation:proton antiporter family protein</fullName>
    </submittedName>
</protein>
<feature type="transmembrane region" description="Helical" evidence="9">
    <location>
        <begin position="45"/>
        <end position="63"/>
    </location>
</feature>
<feature type="transmembrane region" description="Helical" evidence="9">
    <location>
        <begin position="75"/>
        <end position="96"/>
    </location>
</feature>
<dbReference type="PANTHER" id="PTHR42751:SF1">
    <property type="entry name" value="CATION_PROTON ANTIPORTER YBAL-RELATED"/>
    <property type="match status" value="1"/>
</dbReference>
<dbReference type="InterPro" id="IPR003148">
    <property type="entry name" value="RCK_N"/>
</dbReference>
<comment type="similarity">
    <text evidence="2">Belongs to the monovalent cation:proton antiporter 2 (CPA2) transporter (TC 2.A.37) family.</text>
</comment>
<evidence type="ECO:0000256" key="9">
    <source>
        <dbReference type="SAM" id="Phobius"/>
    </source>
</evidence>
<keyword evidence="4" id="KW-0050">Antiport</keyword>
<feature type="transmembrane region" description="Helical" evidence="9">
    <location>
        <begin position="269"/>
        <end position="287"/>
    </location>
</feature>
<keyword evidence="5 9" id="KW-0812">Transmembrane</keyword>
<evidence type="ECO:0000256" key="2">
    <source>
        <dbReference type="ARBA" id="ARBA00005551"/>
    </source>
</evidence>
<evidence type="ECO:0000313" key="13">
    <source>
        <dbReference type="Proteomes" id="UP001626537"/>
    </source>
</evidence>
<dbReference type="EMBL" id="CP136864">
    <property type="protein sequence ID" value="WOJ93185.1"/>
    <property type="molecule type" value="Genomic_DNA"/>
</dbReference>
<dbReference type="Gene3D" id="3.40.50.720">
    <property type="entry name" value="NAD(P)-binding Rossmann-like Domain"/>
    <property type="match status" value="1"/>
</dbReference>
<evidence type="ECO:0000259" key="10">
    <source>
        <dbReference type="Pfam" id="PF00999"/>
    </source>
</evidence>
<dbReference type="Pfam" id="PF00999">
    <property type="entry name" value="Na_H_Exchanger"/>
    <property type="match status" value="1"/>
</dbReference>
<dbReference type="InterPro" id="IPR036291">
    <property type="entry name" value="NAD(P)-bd_dom_sf"/>
</dbReference>
<keyword evidence="3" id="KW-0813">Transport</keyword>
<dbReference type="SUPFAM" id="SSF51735">
    <property type="entry name" value="NAD(P)-binding Rossmann-fold domains"/>
    <property type="match status" value="1"/>
</dbReference>
<keyword evidence="8 9" id="KW-0472">Membrane</keyword>
<feature type="domain" description="RCK N-terminal" evidence="11">
    <location>
        <begin position="384"/>
        <end position="495"/>
    </location>
</feature>
<proteinExistence type="inferred from homology"/>
<evidence type="ECO:0000256" key="4">
    <source>
        <dbReference type="ARBA" id="ARBA00022449"/>
    </source>
</evidence>
<gene>
    <name evidence="12" type="ORF">R0135_15560</name>
</gene>
<feature type="domain" description="Cation/H+ exchanger transmembrane" evidence="10">
    <location>
        <begin position="7"/>
        <end position="346"/>
    </location>
</feature>
<organism evidence="12 13">
    <name type="scientific">Congregibacter variabilis</name>
    <dbReference type="NCBI Taxonomy" id="3081200"/>
    <lineage>
        <taxon>Bacteria</taxon>
        <taxon>Pseudomonadati</taxon>
        <taxon>Pseudomonadota</taxon>
        <taxon>Gammaproteobacteria</taxon>
        <taxon>Cellvibrionales</taxon>
        <taxon>Halieaceae</taxon>
        <taxon>Congregibacter</taxon>
    </lineage>
</organism>
<dbReference type="Pfam" id="PF02254">
    <property type="entry name" value="TrkA_N"/>
    <property type="match status" value="1"/>
</dbReference>
<sequence length="533" mass="57569">MPDPLLIIVALICGMASRAVGMPALIGYLAAGFVLHELNVGGGEMLAKLAEMGITLLLFSIGLKLQIRDLLLPRIWGTTVIHMLVTQLVILAFLSLAGQLMPGLGLSITSNLVIAFAFSFSSTVFVIQIMQERGEMASRHANLAIGVLIIQDLAAVLFLAASTGKVPELSALWLLLLLPARRPIVRLLRLAGHGELFTLAGFALAILGAQLFDSVGVKGDLGALLIGVLLAGEQKGKELARNLLYFKDLFLVGFFLSIGLGGWPSPSLMILAFALGALALLKPLLYFPLFTRFHVAPRTALLASNSLANHSEFGLIVIAVAATQGWVKPEWSSAMSIAIAVSFLVASPLNRLSHTMYRRHRLRLLRHESPLVRAQRPDTSNVRVLVLGMGNIGTGAYEAIARSYGEQVLGIDDNDRKLAQHHAMHRRVAAADASDPDFWHRVALDQLELVMLALTNHQENMLVADLLRELGYTGRIAAVVRFDEEATALEAKGISAFNLYAQAGEGFAAHAAQGLRERRSADRDVNETEEPGS</sequence>
<evidence type="ECO:0000256" key="8">
    <source>
        <dbReference type="ARBA" id="ARBA00023136"/>
    </source>
</evidence>
<evidence type="ECO:0000313" key="12">
    <source>
        <dbReference type="EMBL" id="WOJ93185.1"/>
    </source>
</evidence>
<feature type="transmembrane region" description="Helical" evidence="9">
    <location>
        <begin position="108"/>
        <end position="129"/>
    </location>
</feature>
<dbReference type="RefSeq" id="WP_407347842.1">
    <property type="nucleotide sequence ID" value="NZ_CP136864.1"/>
</dbReference>
<comment type="subcellular location">
    <subcellularLocation>
        <location evidence="1">Membrane</location>
        <topology evidence="1">Multi-pass membrane protein</topology>
    </subcellularLocation>
</comment>
<feature type="transmembrane region" description="Helical" evidence="9">
    <location>
        <begin position="244"/>
        <end position="263"/>
    </location>
</feature>
<dbReference type="InterPro" id="IPR006153">
    <property type="entry name" value="Cation/H_exchanger_TM"/>
</dbReference>
<keyword evidence="13" id="KW-1185">Reference proteome</keyword>